<evidence type="ECO:0000256" key="1">
    <source>
        <dbReference type="PROSITE-ProRule" id="PRU00175"/>
    </source>
</evidence>
<feature type="compositionally biased region" description="Polar residues" evidence="2">
    <location>
        <begin position="563"/>
        <end position="574"/>
    </location>
</feature>
<gene>
    <name evidence="4" type="ORF">OsJ_04843</name>
</gene>
<dbReference type="PROSITE" id="PS50089">
    <property type="entry name" value="ZF_RING_2"/>
    <property type="match status" value="1"/>
</dbReference>
<dbReference type="InterPro" id="IPR013083">
    <property type="entry name" value="Znf_RING/FYVE/PHD"/>
</dbReference>
<proteinExistence type="predicted"/>
<dbReference type="InterPro" id="IPR010734">
    <property type="entry name" value="Copine_C"/>
</dbReference>
<evidence type="ECO:0000259" key="3">
    <source>
        <dbReference type="PROSITE" id="PS50089"/>
    </source>
</evidence>
<dbReference type="SMART" id="SM00184">
    <property type="entry name" value="RING"/>
    <property type="match status" value="1"/>
</dbReference>
<feature type="region of interest" description="Disordered" evidence="2">
    <location>
        <begin position="146"/>
        <end position="165"/>
    </location>
</feature>
<dbReference type="EMBL" id="CM000138">
    <property type="protein sequence ID" value="EEE56046.1"/>
    <property type="molecule type" value="Genomic_DNA"/>
</dbReference>
<dbReference type="GO" id="GO:0008270">
    <property type="term" value="F:zinc ion binding"/>
    <property type="evidence" value="ECO:0007669"/>
    <property type="project" value="UniProtKB-KW"/>
</dbReference>
<feature type="compositionally biased region" description="Low complexity" evidence="2">
    <location>
        <begin position="17"/>
        <end position="44"/>
    </location>
</feature>
<feature type="domain" description="RING-type" evidence="3">
    <location>
        <begin position="582"/>
        <end position="615"/>
    </location>
</feature>
<dbReference type="CDD" id="cd01459">
    <property type="entry name" value="vWA_copine_like"/>
    <property type="match status" value="1"/>
</dbReference>
<name>B9EWK5_ORYSJ</name>
<dbReference type="InterPro" id="IPR036465">
    <property type="entry name" value="vWFA_dom_sf"/>
</dbReference>
<dbReference type="Proteomes" id="UP000007752">
    <property type="component" value="Chromosome 1"/>
</dbReference>
<dbReference type="Pfam" id="PF13920">
    <property type="entry name" value="zf-C3HC4_3"/>
    <property type="match status" value="1"/>
</dbReference>
<dbReference type="SUPFAM" id="SSF57850">
    <property type="entry name" value="RING/U-box"/>
    <property type="match status" value="1"/>
</dbReference>
<dbReference type="Gene3D" id="3.30.40.10">
    <property type="entry name" value="Zinc/RING finger domain, C3HC4 (zinc finger)"/>
    <property type="match status" value="1"/>
</dbReference>
<feature type="region of interest" description="Disordered" evidence="2">
    <location>
        <begin position="548"/>
        <end position="574"/>
    </location>
</feature>
<dbReference type="PANTHER" id="PTHR45751:SF11">
    <property type="entry name" value="COPINE FAMILY PROTEIN 2"/>
    <property type="match status" value="1"/>
</dbReference>
<dbReference type="SUPFAM" id="SSF53300">
    <property type="entry name" value="vWA-like"/>
    <property type="match status" value="1"/>
</dbReference>
<accession>B9EWK5</accession>
<dbReference type="InterPro" id="IPR001841">
    <property type="entry name" value="Znf_RING"/>
</dbReference>
<keyword evidence="1" id="KW-0863">Zinc-finger</keyword>
<reference evidence="4" key="1">
    <citation type="journal article" date="2005" name="PLoS Biol.">
        <title>The genomes of Oryza sativa: a history of duplications.</title>
        <authorList>
            <person name="Yu J."/>
            <person name="Wang J."/>
            <person name="Lin W."/>
            <person name="Li S."/>
            <person name="Li H."/>
            <person name="Zhou J."/>
            <person name="Ni P."/>
            <person name="Dong W."/>
            <person name="Hu S."/>
            <person name="Zeng C."/>
            <person name="Zhang J."/>
            <person name="Zhang Y."/>
            <person name="Li R."/>
            <person name="Xu Z."/>
            <person name="Li S."/>
            <person name="Li X."/>
            <person name="Zheng H."/>
            <person name="Cong L."/>
            <person name="Lin L."/>
            <person name="Yin J."/>
            <person name="Geng J."/>
            <person name="Li G."/>
            <person name="Shi J."/>
            <person name="Liu J."/>
            <person name="Lv H."/>
            <person name="Li J."/>
            <person name="Wang J."/>
            <person name="Deng Y."/>
            <person name="Ran L."/>
            <person name="Shi X."/>
            <person name="Wang X."/>
            <person name="Wu Q."/>
            <person name="Li C."/>
            <person name="Ren X."/>
            <person name="Wang J."/>
            <person name="Wang X."/>
            <person name="Li D."/>
            <person name="Liu D."/>
            <person name="Zhang X."/>
            <person name="Ji Z."/>
            <person name="Zhao W."/>
            <person name="Sun Y."/>
            <person name="Zhang Z."/>
            <person name="Bao J."/>
            <person name="Han Y."/>
            <person name="Dong L."/>
            <person name="Ji J."/>
            <person name="Chen P."/>
            <person name="Wu S."/>
            <person name="Liu J."/>
            <person name="Xiao Y."/>
            <person name="Bu D."/>
            <person name="Tan J."/>
            <person name="Yang L."/>
            <person name="Ye C."/>
            <person name="Zhang J."/>
            <person name="Xu J."/>
            <person name="Zhou Y."/>
            <person name="Yu Y."/>
            <person name="Zhang B."/>
            <person name="Zhuang S."/>
            <person name="Wei H."/>
            <person name="Liu B."/>
            <person name="Lei M."/>
            <person name="Yu H."/>
            <person name="Li Y."/>
            <person name="Xu H."/>
            <person name="Wei S."/>
            <person name="He X."/>
            <person name="Fang L."/>
            <person name="Zhang Z."/>
            <person name="Zhang Y."/>
            <person name="Huang X."/>
            <person name="Su Z."/>
            <person name="Tong W."/>
            <person name="Li J."/>
            <person name="Tong Z."/>
            <person name="Li S."/>
            <person name="Ye J."/>
            <person name="Wang L."/>
            <person name="Fang L."/>
            <person name="Lei T."/>
            <person name="Chen C."/>
            <person name="Chen H."/>
            <person name="Xu Z."/>
            <person name="Li H."/>
            <person name="Huang H."/>
            <person name="Zhang F."/>
            <person name="Xu H."/>
            <person name="Li N."/>
            <person name="Zhao C."/>
            <person name="Li S."/>
            <person name="Dong L."/>
            <person name="Huang Y."/>
            <person name="Li L."/>
            <person name="Xi Y."/>
            <person name="Qi Q."/>
            <person name="Li W."/>
            <person name="Zhang B."/>
            <person name="Hu W."/>
            <person name="Zhang Y."/>
            <person name="Tian X."/>
            <person name="Jiao Y."/>
            <person name="Liang X."/>
            <person name="Jin J."/>
            <person name="Gao L."/>
            <person name="Zheng W."/>
            <person name="Hao B."/>
            <person name="Liu S."/>
            <person name="Wang W."/>
            <person name="Yuan L."/>
            <person name="Cao M."/>
            <person name="McDermott J."/>
            <person name="Samudrala R."/>
            <person name="Wang J."/>
            <person name="Wong G.K."/>
            <person name="Yang H."/>
        </authorList>
    </citation>
    <scope>NUCLEOTIDE SEQUENCE [LARGE SCALE GENOMIC DNA]</scope>
</reference>
<sequence length="626" mass="67981">MTNTPLECEFSSFRNTPSPSVSRPVVLRPPGAVRRQFAAARARVSPAITGPSPPASAPSSPVRRRPRQPAVVARVSPAVARPSPPSAHAVEGRRRGEQRWRAEGVELQRRRLDRRRLGARWRQPGAAAAELGDELAGVGKDELAGVGEDELAGGGSTSSPVGEDELAGVGEDELAGVGEDELAGGQICAGKRREMDELTTGVVGRTECYGTKKIRTLVVYSESSANWVINPESNHSLLVMWGDRTHHKHWNQAHVPSGTSKDKFQAKGQPKFIPDNYSSVDEVTAALRDAGLESSNLILGIDFTKSNEWSGRYSFGRKSLHAISATPNPYEQAISIIGRTLSPFDDDNLIPCFGFGDASTHDQSVFSFYQDSRSCCGFEEVLERYRQIVPHLNLSGPTSFAPLIYAAISVVENSNLQYHVLVIIADGQVTTSNTKDGKLSPQEQATIQAIVDASYYPLSIVMVGVGDGPWDAMQHFDDCIPDRAFDNFQFVNFTEIMSTSKDMPKKEAAFALAALMEIPSQYKATQGLRPLEKHAGHVASHLRILPPPNKVLENDNAAASRPPTASSQSTGFGKNTTDEQVCPICLTNPKDMAFQCGHLTCKECGPTLSTCPLCRVPITMRVRLYS</sequence>
<evidence type="ECO:0000313" key="4">
    <source>
        <dbReference type="EMBL" id="EEE56046.1"/>
    </source>
</evidence>
<dbReference type="PANTHER" id="PTHR45751">
    <property type="entry name" value="COPINE FAMILY PROTEIN 1"/>
    <property type="match status" value="1"/>
</dbReference>
<keyword evidence="1" id="KW-0479">Metal-binding</keyword>
<dbReference type="AlphaFoldDB" id="B9EWK5"/>
<organism evidence="4">
    <name type="scientific">Oryza sativa subsp. japonica</name>
    <name type="common">Rice</name>
    <dbReference type="NCBI Taxonomy" id="39947"/>
    <lineage>
        <taxon>Eukaryota</taxon>
        <taxon>Viridiplantae</taxon>
        <taxon>Streptophyta</taxon>
        <taxon>Embryophyta</taxon>
        <taxon>Tracheophyta</taxon>
        <taxon>Spermatophyta</taxon>
        <taxon>Magnoliopsida</taxon>
        <taxon>Liliopsida</taxon>
        <taxon>Poales</taxon>
        <taxon>Poaceae</taxon>
        <taxon>BOP clade</taxon>
        <taxon>Oryzoideae</taxon>
        <taxon>Oryzeae</taxon>
        <taxon>Oryzinae</taxon>
        <taxon>Oryza</taxon>
        <taxon>Oryza sativa</taxon>
    </lineage>
</organism>
<dbReference type="Pfam" id="PF07002">
    <property type="entry name" value="Copine"/>
    <property type="match status" value="1"/>
</dbReference>
<reference evidence="4" key="2">
    <citation type="submission" date="2008-12" db="EMBL/GenBank/DDBJ databases">
        <title>Improved gene annotation of the rice (Oryza sativa) genomes.</title>
        <authorList>
            <person name="Wang J."/>
            <person name="Li R."/>
            <person name="Fan W."/>
            <person name="Huang Q."/>
            <person name="Zhang J."/>
            <person name="Zhou Y."/>
            <person name="Hu Y."/>
            <person name="Zi S."/>
            <person name="Li J."/>
            <person name="Ni P."/>
            <person name="Zheng H."/>
            <person name="Zhang Y."/>
            <person name="Zhao M."/>
            <person name="Hao Q."/>
            <person name="McDermott J."/>
            <person name="Samudrala R."/>
            <person name="Kristiansen K."/>
            <person name="Wong G.K.-S."/>
        </authorList>
    </citation>
    <scope>NUCLEOTIDE SEQUENCE</scope>
</reference>
<protein>
    <recommendedName>
        <fullName evidence="3">RING-type domain-containing protein</fullName>
    </recommendedName>
</protein>
<evidence type="ECO:0000256" key="2">
    <source>
        <dbReference type="SAM" id="MobiDB-lite"/>
    </source>
</evidence>
<feature type="region of interest" description="Disordered" evidence="2">
    <location>
        <begin position="1"/>
        <end position="98"/>
    </location>
</feature>
<keyword evidence="1" id="KW-0862">Zinc</keyword>
<dbReference type="InterPro" id="IPR052079">
    <property type="entry name" value="E3_ligase/Copine_domain"/>
</dbReference>
<feature type="compositionally biased region" description="Low complexity" evidence="2">
    <location>
        <begin position="68"/>
        <end position="81"/>
    </location>
</feature>